<dbReference type="RefSeq" id="XP_012880057.1">
    <property type="nucleotide sequence ID" value="XM_013024603.1"/>
</dbReference>
<dbReference type="Proteomes" id="UP000081671">
    <property type="component" value="Unplaced"/>
</dbReference>
<protein>
    <submittedName>
        <fullName evidence="2">Protein pitchfork</fullName>
    </submittedName>
</protein>
<dbReference type="KEGG" id="dord:105991857"/>
<sequence>MTHQKAECRGSLLPVPTRIVVSGKRPTPLLRSRVGSGPSSLVARLRFHGNAVHIERLSTLEMCLSRSRYAEGLPDNYFFGTCQSRKLFPYYHPPNRLGNKFLPIRGAPHRGPGRYTDTDWNSLAYNLSKIPTSTKGYTLGARTAARFKTIKDTTPYPGMYQKVNTGEKKLKQNFAPFNTMMPQFGSYSKEPSYPGPGTYNPEKKPPLKVTWPMVFGAPDWDQVPCLEKRTLKTELSTDKDFREHRNRVAYFSLYYN</sequence>
<dbReference type="CTD" id="128344"/>
<proteinExistence type="predicted"/>
<dbReference type="InterPro" id="IPR010736">
    <property type="entry name" value="SHIPPO-rpt"/>
</dbReference>
<accession>A0A1S3FW43</accession>
<dbReference type="OrthoDB" id="8189408at2759"/>
<dbReference type="AlphaFoldDB" id="A0A1S3FW43"/>
<dbReference type="GO" id="GO:0031344">
    <property type="term" value="P:regulation of cell projection organization"/>
    <property type="evidence" value="ECO:0007669"/>
    <property type="project" value="TreeGrafter"/>
</dbReference>
<evidence type="ECO:0000313" key="1">
    <source>
        <dbReference type="Proteomes" id="UP000081671"/>
    </source>
</evidence>
<dbReference type="GeneID" id="105991857"/>
<dbReference type="GO" id="GO:0008092">
    <property type="term" value="F:cytoskeletal protein binding"/>
    <property type="evidence" value="ECO:0007669"/>
    <property type="project" value="TreeGrafter"/>
</dbReference>
<name>A0A1S3FW43_DIPOR</name>
<keyword evidence="1" id="KW-1185">Reference proteome</keyword>
<dbReference type="STRING" id="10020.ENSDORP00000025199"/>
<organism evidence="1 2">
    <name type="scientific">Dipodomys ordii</name>
    <name type="common">Ord's kangaroo rat</name>
    <dbReference type="NCBI Taxonomy" id="10020"/>
    <lineage>
        <taxon>Eukaryota</taxon>
        <taxon>Metazoa</taxon>
        <taxon>Chordata</taxon>
        <taxon>Craniata</taxon>
        <taxon>Vertebrata</taxon>
        <taxon>Euteleostomi</taxon>
        <taxon>Mammalia</taxon>
        <taxon>Eutheria</taxon>
        <taxon>Euarchontoglires</taxon>
        <taxon>Glires</taxon>
        <taxon>Rodentia</taxon>
        <taxon>Castorimorpha</taxon>
        <taxon>Heteromyidae</taxon>
        <taxon>Dipodomyinae</taxon>
        <taxon>Dipodomys</taxon>
    </lineage>
</organism>
<dbReference type="FunCoup" id="A0A1S3FW43">
    <property type="interactions" value="168"/>
</dbReference>
<dbReference type="Pfam" id="PF07004">
    <property type="entry name" value="SHIPPO-rpt"/>
    <property type="match status" value="2"/>
</dbReference>
<reference evidence="2" key="1">
    <citation type="submission" date="2025-08" db="UniProtKB">
        <authorList>
            <consortium name="RefSeq"/>
        </authorList>
    </citation>
    <scope>IDENTIFICATION</scope>
    <source>
        <tissue evidence="2">Kidney</tissue>
    </source>
</reference>
<evidence type="ECO:0000313" key="2">
    <source>
        <dbReference type="RefSeq" id="XP_012880057.1"/>
    </source>
</evidence>
<dbReference type="PANTHER" id="PTHR31508">
    <property type="entry name" value="PROTEIN PITCHFORK"/>
    <property type="match status" value="1"/>
</dbReference>
<dbReference type="PANTHER" id="PTHR31508:SF2">
    <property type="entry name" value="PROTEIN PITCHFORK"/>
    <property type="match status" value="1"/>
</dbReference>
<dbReference type="InterPro" id="IPR033602">
    <property type="entry name" value="CIMAP3"/>
</dbReference>
<gene>
    <name evidence="2" type="primary">Pifo</name>
</gene>
<dbReference type="InParanoid" id="A0A1S3FW43"/>